<dbReference type="InterPro" id="IPR009936">
    <property type="entry name" value="DUF1468"/>
</dbReference>
<dbReference type="Proteomes" id="UP000474957">
    <property type="component" value="Unassembled WGS sequence"/>
</dbReference>
<sequence length="166" mass="17032">MRFDSPAADRVTALVLFALGAAMSYGGFTMDRLEIRQIHPASIPGLVPMLLGATLMVCAALLALGARGAARPARPSDGGAPGDGPSLANLAFTALWSGVYALALVGTLPFWAATALYVLVFAGWFLIPAAGGGARLRTALLLALFAGGMAVGISALFRFGFLVRLP</sequence>
<comment type="caution">
    <text evidence="3">The sequence shown here is derived from an EMBL/GenBank/DDBJ whole genome shotgun (WGS) entry which is preliminary data.</text>
</comment>
<feature type="transmembrane region" description="Helical" evidence="1">
    <location>
        <begin position="87"/>
        <end position="104"/>
    </location>
</feature>
<gene>
    <name evidence="3" type="ORF">GE300_04345</name>
</gene>
<protein>
    <recommendedName>
        <fullName evidence="2">DUF1468 domain-containing protein</fullName>
    </recommendedName>
</protein>
<dbReference type="EMBL" id="WIND01000002">
    <property type="protein sequence ID" value="MSU88852.1"/>
    <property type="molecule type" value="Genomic_DNA"/>
</dbReference>
<dbReference type="AlphaFoldDB" id="A0A6L5YYA9"/>
<feature type="domain" description="DUF1468" evidence="2">
    <location>
        <begin position="11"/>
        <end position="166"/>
    </location>
</feature>
<accession>A0A6L5YYA9</accession>
<dbReference type="Pfam" id="PF07331">
    <property type="entry name" value="TctB"/>
    <property type="match status" value="1"/>
</dbReference>
<evidence type="ECO:0000313" key="3">
    <source>
        <dbReference type="EMBL" id="MSU88852.1"/>
    </source>
</evidence>
<reference evidence="3 4" key="1">
    <citation type="submission" date="2019-10" db="EMBL/GenBank/DDBJ databases">
        <title>Cognatihalovulum marinum gen. nov. sp. nov., a new member of the family Rhodobacteraceae isolated from deep seawater of the Northwest Indian Ocean.</title>
        <authorList>
            <person name="Ruan C."/>
            <person name="Wang J."/>
            <person name="Zheng X."/>
            <person name="Song L."/>
            <person name="Zhu Y."/>
            <person name="Huang Y."/>
            <person name="Lu Z."/>
            <person name="Du W."/>
            <person name="Huang L."/>
            <person name="Dai X."/>
        </authorList>
    </citation>
    <scope>NUCLEOTIDE SEQUENCE [LARGE SCALE GENOMIC DNA]</scope>
    <source>
        <strain evidence="3 4">2CG4</strain>
    </source>
</reference>
<organism evidence="3 4">
    <name type="scientific">Halovulum marinum</name>
    <dbReference type="NCBI Taxonomy" id="2662447"/>
    <lineage>
        <taxon>Bacteria</taxon>
        <taxon>Pseudomonadati</taxon>
        <taxon>Pseudomonadota</taxon>
        <taxon>Alphaproteobacteria</taxon>
        <taxon>Rhodobacterales</taxon>
        <taxon>Paracoccaceae</taxon>
        <taxon>Halovulum</taxon>
    </lineage>
</organism>
<dbReference type="RefSeq" id="WP_154445260.1">
    <property type="nucleotide sequence ID" value="NZ_WIND01000002.1"/>
</dbReference>
<evidence type="ECO:0000259" key="2">
    <source>
        <dbReference type="Pfam" id="PF07331"/>
    </source>
</evidence>
<keyword evidence="1" id="KW-0812">Transmembrane</keyword>
<feature type="transmembrane region" description="Helical" evidence="1">
    <location>
        <begin position="139"/>
        <end position="161"/>
    </location>
</feature>
<name>A0A6L5YYA9_9RHOB</name>
<feature type="transmembrane region" description="Helical" evidence="1">
    <location>
        <begin position="110"/>
        <end position="127"/>
    </location>
</feature>
<evidence type="ECO:0000256" key="1">
    <source>
        <dbReference type="SAM" id="Phobius"/>
    </source>
</evidence>
<evidence type="ECO:0000313" key="4">
    <source>
        <dbReference type="Proteomes" id="UP000474957"/>
    </source>
</evidence>
<feature type="transmembrane region" description="Helical" evidence="1">
    <location>
        <begin position="48"/>
        <end position="66"/>
    </location>
</feature>
<keyword evidence="1" id="KW-0472">Membrane</keyword>
<keyword evidence="1" id="KW-1133">Transmembrane helix</keyword>
<proteinExistence type="predicted"/>
<keyword evidence="4" id="KW-1185">Reference proteome</keyword>